<evidence type="ECO:0000256" key="7">
    <source>
        <dbReference type="ARBA" id="ARBA00047899"/>
    </source>
</evidence>
<feature type="non-terminal residue" evidence="13">
    <location>
        <position position="1"/>
    </location>
</feature>
<dbReference type="PANTHER" id="PTHR24346">
    <property type="entry name" value="MAP/MICROTUBULE AFFINITY-REGULATING KINASE"/>
    <property type="match status" value="1"/>
</dbReference>
<dbReference type="EMBL" id="GDID01004312">
    <property type="protein sequence ID" value="JAP92294.1"/>
    <property type="molecule type" value="Transcribed_RNA"/>
</dbReference>
<feature type="binding site" evidence="9">
    <location>
        <position position="41"/>
    </location>
    <ligand>
        <name>ATP</name>
        <dbReference type="ChEBI" id="CHEBI:30616"/>
    </ligand>
</feature>
<comment type="similarity">
    <text evidence="10">Belongs to the protein kinase superfamily.</text>
</comment>
<dbReference type="SUPFAM" id="SSF56112">
    <property type="entry name" value="Protein kinase-like (PK-like)"/>
    <property type="match status" value="1"/>
</dbReference>
<gene>
    <name evidence="13" type="ORF">TPC1_15814</name>
</gene>
<dbReference type="CDD" id="cd14003">
    <property type="entry name" value="STKc_AMPK-like"/>
    <property type="match status" value="1"/>
</dbReference>
<dbReference type="Pfam" id="PF00069">
    <property type="entry name" value="Pkinase"/>
    <property type="match status" value="1"/>
</dbReference>
<dbReference type="GO" id="GO:0005524">
    <property type="term" value="F:ATP binding"/>
    <property type="evidence" value="ECO:0007669"/>
    <property type="project" value="UniProtKB-UniRule"/>
</dbReference>
<evidence type="ECO:0000256" key="2">
    <source>
        <dbReference type="ARBA" id="ARBA00022527"/>
    </source>
</evidence>
<dbReference type="AlphaFoldDB" id="A0A146K8N2"/>
<dbReference type="PANTHER" id="PTHR24346:SF30">
    <property type="entry name" value="MATERNAL EMBRYONIC LEUCINE ZIPPER KINASE"/>
    <property type="match status" value="1"/>
</dbReference>
<dbReference type="InterPro" id="IPR000719">
    <property type="entry name" value="Prot_kinase_dom"/>
</dbReference>
<keyword evidence="3" id="KW-0808">Transferase</keyword>
<dbReference type="GO" id="GO:0004674">
    <property type="term" value="F:protein serine/threonine kinase activity"/>
    <property type="evidence" value="ECO:0007669"/>
    <property type="project" value="UniProtKB-KW"/>
</dbReference>
<dbReference type="Gene3D" id="1.10.510.10">
    <property type="entry name" value="Transferase(Phosphotransferase) domain 1"/>
    <property type="match status" value="1"/>
</dbReference>
<organism evidence="13">
    <name type="scientific">Trepomonas sp. PC1</name>
    <dbReference type="NCBI Taxonomy" id="1076344"/>
    <lineage>
        <taxon>Eukaryota</taxon>
        <taxon>Metamonada</taxon>
        <taxon>Diplomonadida</taxon>
        <taxon>Hexamitidae</taxon>
        <taxon>Hexamitinae</taxon>
        <taxon>Trepomonas</taxon>
    </lineage>
</organism>
<evidence type="ECO:0000256" key="10">
    <source>
        <dbReference type="RuleBase" id="RU000304"/>
    </source>
</evidence>
<feature type="domain" description="Protein kinase" evidence="12">
    <location>
        <begin position="12"/>
        <end position="264"/>
    </location>
</feature>
<evidence type="ECO:0000256" key="4">
    <source>
        <dbReference type="ARBA" id="ARBA00022741"/>
    </source>
</evidence>
<comment type="catalytic activity">
    <reaction evidence="7">
        <text>L-threonyl-[protein] + ATP = O-phospho-L-threonyl-[protein] + ADP + H(+)</text>
        <dbReference type="Rhea" id="RHEA:46608"/>
        <dbReference type="Rhea" id="RHEA-COMP:11060"/>
        <dbReference type="Rhea" id="RHEA-COMP:11605"/>
        <dbReference type="ChEBI" id="CHEBI:15378"/>
        <dbReference type="ChEBI" id="CHEBI:30013"/>
        <dbReference type="ChEBI" id="CHEBI:30616"/>
        <dbReference type="ChEBI" id="CHEBI:61977"/>
        <dbReference type="ChEBI" id="CHEBI:456216"/>
        <dbReference type="EC" id="2.7.11.1"/>
    </reaction>
</comment>
<evidence type="ECO:0000259" key="12">
    <source>
        <dbReference type="PROSITE" id="PS50011"/>
    </source>
</evidence>
<dbReference type="InterPro" id="IPR008271">
    <property type="entry name" value="Ser/Thr_kinase_AS"/>
</dbReference>
<keyword evidence="5 13" id="KW-0418">Kinase</keyword>
<dbReference type="PROSITE" id="PS50011">
    <property type="entry name" value="PROTEIN_KINASE_DOM"/>
    <property type="match status" value="1"/>
</dbReference>
<name>A0A146K8N2_9EUKA</name>
<dbReference type="GO" id="GO:0005737">
    <property type="term" value="C:cytoplasm"/>
    <property type="evidence" value="ECO:0007669"/>
    <property type="project" value="TreeGrafter"/>
</dbReference>
<dbReference type="FunFam" id="3.30.200.20:FF:000003">
    <property type="entry name" value="Non-specific serine/threonine protein kinase"/>
    <property type="match status" value="1"/>
</dbReference>
<evidence type="ECO:0000256" key="11">
    <source>
        <dbReference type="SAM" id="MobiDB-lite"/>
    </source>
</evidence>
<evidence type="ECO:0000256" key="8">
    <source>
        <dbReference type="ARBA" id="ARBA00048679"/>
    </source>
</evidence>
<evidence type="ECO:0000256" key="5">
    <source>
        <dbReference type="ARBA" id="ARBA00022777"/>
    </source>
</evidence>
<dbReference type="FunFam" id="1.10.510.10:FF:000592">
    <property type="entry name" value="CAMK family protein kinase"/>
    <property type="match status" value="1"/>
</dbReference>
<proteinExistence type="inferred from homology"/>
<evidence type="ECO:0000256" key="3">
    <source>
        <dbReference type="ARBA" id="ARBA00022679"/>
    </source>
</evidence>
<evidence type="ECO:0000256" key="6">
    <source>
        <dbReference type="ARBA" id="ARBA00022840"/>
    </source>
</evidence>
<evidence type="ECO:0000256" key="9">
    <source>
        <dbReference type="PROSITE-ProRule" id="PRU10141"/>
    </source>
</evidence>
<dbReference type="GO" id="GO:0035556">
    <property type="term" value="P:intracellular signal transduction"/>
    <property type="evidence" value="ECO:0007669"/>
    <property type="project" value="TreeGrafter"/>
</dbReference>
<dbReference type="PROSITE" id="PS00108">
    <property type="entry name" value="PROTEIN_KINASE_ST"/>
    <property type="match status" value="1"/>
</dbReference>
<dbReference type="InterPro" id="IPR017441">
    <property type="entry name" value="Protein_kinase_ATP_BS"/>
</dbReference>
<sequence length="399" mass="45995">EEPIHAKQIGNYITGKQIGKGSYGDVRIGKHTITDSIVAIKILDKDKIRTEVDFERVVREITILKLLNNEYIVKLFEVIDTQRHVYIITEYIDGGELFSVVERSGRLSEEVACRYFRQMCCAVQYCHSHKICHRDLKLENILVTKENNLKVIDFGLSNILSADYKLKTQCGSPSYASPEMLLGKRYDGPAIDVWSLGIILFAMVCGYLPFDDDDQPQLFKKIVKGGFRIPSHVSPLLADLLQQMLVVEPLKRIQMKDIYRHEWFVNQCPEPIPSFDEAPKENIDFKIVYLINKSNQQLKPMKIVQYLQNNKHNAVTSTYYLLKEKQIKKQWNFEEQKKICAVLGLELKENGHVEEIVISDNIIMSEIINPKQEKEKSESKAEVMAPMEKKNKNLGGKEE</sequence>
<evidence type="ECO:0000313" key="13">
    <source>
        <dbReference type="EMBL" id="JAP92294.1"/>
    </source>
</evidence>
<dbReference type="InterPro" id="IPR011009">
    <property type="entry name" value="Kinase-like_dom_sf"/>
</dbReference>
<protein>
    <recommendedName>
        <fullName evidence="1">non-specific serine/threonine protein kinase</fullName>
        <ecNumber evidence="1">2.7.11.1</ecNumber>
    </recommendedName>
</protein>
<accession>A0A146K8N2</accession>
<dbReference type="EC" id="2.7.11.1" evidence="1"/>
<comment type="catalytic activity">
    <reaction evidence="8">
        <text>L-seryl-[protein] + ATP = O-phospho-L-seryl-[protein] + ADP + H(+)</text>
        <dbReference type="Rhea" id="RHEA:17989"/>
        <dbReference type="Rhea" id="RHEA-COMP:9863"/>
        <dbReference type="Rhea" id="RHEA-COMP:11604"/>
        <dbReference type="ChEBI" id="CHEBI:15378"/>
        <dbReference type="ChEBI" id="CHEBI:29999"/>
        <dbReference type="ChEBI" id="CHEBI:30616"/>
        <dbReference type="ChEBI" id="CHEBI:83421"/>
        <dbReference type="ChEBI" id="CHEBI:456216"/>
        <dbReference type="EC" id="2.7.11.1"/>
    </reaction>
</comment>
<keyword evidence="2 10" id="KW-0723">Serine/threonine-protein kinase</keyword>
<dbReference type="PROSITE" id="PS00107">
    <property type="entry name" value="PROTEIN_KINASE_ATP"/>
    <property type="match status" value="1"/>
</dbReference>
<feature type="region of interest" description="Disordered" evidence="11">
    <location>
        <begin position="370"/>
        <end position="399"/>
    </location>
</feature>
<dbReference type="SMART" id="SM00220">
    <property type="entry name" value="S_TKc"/>
    <property type="match status" value="1"/>
</dbReference>
<keyword evidence="6 9" id="KW-0067">ATP-binding</keyword>
<feature type="compositionally biased region" description="Basic and acidic residues" evidence="11">
    <location>
        <begin position="371"/>
        <end position="399"/>
    </location>
</feature>
<evidence type="ECO:0000256" key="1">
    <source>
        <dbReference type="ARBA" id="ARBA00012513"/>
    </source>
</evidence>
<reference evidence="13" key="1">
    <citation type="submission" date="2015-07" db="EMBL/GenBank/DDBJ databases">
        <title>Adaptation to a free-living lifestyle via gene acquisitions in the diplomonad Trepomonas sp. PC1.</title>
        <authorList>
            <person name="Xu F."/>
            <person name="Jerlstrom-Hultqvist J."/>
            <person name="Kolisko M."/>
            <person name="Simpson A.G.B."/>
            <person name="Roger A.J."/>
            <person name="Svard S.G."/>
            <person name="Andersson J.O."/>
        </authorList>
    </citation>
    <scope>NUCLEOTIDE SEQUENCE</scope>
    <source>
        <strain evidence="13">PC1</strain>
    </source>
</reference>
<keyword evidence="4 9" id="KW-0547">Nucleotide-binding</keyword>